<sequence length="96" mass="10140">MGTWKDAQGGSVTFGESGTFTADKICGDSVVRTGSWWIFTPSPSVEPNAATQVKLDFAGESGKVREYTAGGSSNKVILWAAIGDLDDSNYCLLGKE</sequence>
<proteinExistence type="predicted"/>
<organism evidence="1 2">
    <name type="scientific">Streptomyces aurantiogriseus</name>
    <dbReference type="NCBI Taxonomy" id="66870"/>
    <lineage>
        <taxon>Bacteria</taxon>
        <taxon>Bacillati</taxon>
        <taxon>Actinomycetota</taxon>
        <taxon>Actinomycetes</taxon>
        <taxon>Kitasatosporales</taxon>
        <taxon>Streptomycetaceae</taxon>
        <taxon>Streptomyces</taxon>
    </lineage>
</organism>
<name>A0A918FM00_9ACTN</name>
<evidence type="ECO:0000313" key="2">
    <source>
        <dbReference type="Proteomes" id="UP000658320"/>
    </source>
</evidence>
<reference evidence="1" key="2">
    <citation type="submission" date="2020-09" db="EMBL/GenBank/DDBJ databases">
        <authorList>
            <person name="Sun Q."/>
            <person name="Ohkuma M."/>
        </authorList>
    </citation>
    <scope>NUCLEOTIDE SEQUENCE</scope>
    <source>
        <strain evidence="1">JCM 4346</strain>
    </source>
</reference>
<dbReference type="Proteomes" id="UP000658320">
    <property type="component" value="Unassembled WGS sequence"/>
</dbReference>
<comment type="caution">
    <text evidence="1">The sequence shown here is derived from an EMBL/GenBank/DDBJ whole genome shotgun (WGS) entry which is preliminary data.</text>
</comment>
<reference evidence="1" key="1">
    <citation type="journal article" date="2014" name="Int. J. Syst. Evol. Microbiol.">
        <title>Complete genome sequence of Corynebacterium casei LMG S-19264T (=DSM 44701T), isolated from a smear-ripened cheese.</title>
        <authorList>
            <consortium name="US DOE Joint Genome Institute (JGI-PGF)"/>
            <person name="Walter F."/>
            <person name="Albersmeier A."/>
            <person name="Kalinowski J."/>
            <person name="Ruckert C."/>
        </authorList>
    </citation>
    <scope>NUCLEOTIDE SEQUENCE</scope>
    <source>
        <strain evidence="1">JCM 4346</strain>
    </source>
</reference>
<dbReference type="EMBL" id="BMSX01000029">
    <property type="protein sequence ID" value="GGR53501.1"/>
    <property type="molecule type" value="Genomic_DNA"/>
</dbReference>
<evidence type="ECO:0000313" key="1">
    <source>
        <dbReference type="EMBL" id="GGR53501.1"/>
    </source>
</evidence>
<dbReference type="AlphaFoldDB" id="A0A918FM00"/>
<protein>
    <submittedName>
        <fullName evidence="1">Uncharacterized protein</fullName>
    </submittedName>
</protein>
<keyword evidence="2" id="KW-1185">Reference proteome</keyword>
<accession>A0A918FM00</accession>
<gene>
    <name evidence="1" type="ORF">GCM10010251_83110</name>
</gene>